<dbReference type="InterPro" id="IPR028018">
    <property type="entry name" value="DUF4646"/>
</dbReference>
<feature type="region of interest" description="Disordered" evidence="1">
    <location>
        <begin position="1"/>
        <end position="35"/>
    </location>
</feature>
<feature type="compositionally biased region" description="Low complexity" evidence="1">
    <location>
        <begin position="190"/>
        <end position="208"/>
    </location>
</feature>
<keyword evidence="2" id="KW-0812">Transmembrane</keyword>
<keyword evidence="4" id="KW-1185">Reference proteome</keyword>
<gene>
    <name evidence="3" type="ORF">TRUGW13939_07394</name>
</gene>
<dbReference type="RefSeq" id="XP_035346428.1">
    <property type="nucleotide sequence ID" value="XM_035490535.1"/>
</dbReference>
<dbReference type="Proteomes" id="UP000509510">
    <property type="component" value="Chromosome IV"/>
</dbReference>
<evidence type="ECO:0000256" key="1">
    <source>
        <dbReference type="SAM" id="MobiDB-lite"/>
    </source>
</evidence>
<evidence type="ECO:0000313" key="4">
    <source>
        <dbReference type="Proteomes" id="UP000509510"/>
    </source>
</evidence>
<evidence type="ECO:0000256" key="2">
    <source>
        <dbReference type="SAM" id="Phobius"/>
    </source>
</evidence>
<name>A0A7H8R3K2_TALRU</name>
<proteinExistence type="predicted"/>
<dbReference type="Pfam" id="PF15496">
    <property type="entry name" value="DUF4646"/>
    <property type="match status" value="1"/>
</dbReference>
<evidence type="ECO:0000313" key="3">
    <source>
        <dbReference type="EMBL" id="QKX60251.1"/>
    </source>
</evidence>
<protein>
    <submittedName>
        <fullName evidence="3">Uncharacterized protein</fullName>
    </submittedName>
</protein>
<accession>A0A7H8R3K2</accession>
<dbReference type="KEGG" id="trg:TRUGW13939_07394"/>
<dbReference type="GeneID" id="55994887"/>
<feature type="compositionally biased region" description="Basic and acidic residues" evidence="1">
    <location>
        <begin position="1"/>
        <end position="11"/>
    </location>
</feature>
<organism evidence="3 4">
    <name type="scientific">Talaromyces rugulosus</name>
    <name type="common">Penicillium rugulosum</name>
    <dbReference type="NCBI Taxonomy" id="121627"/>
    <lineage>
        <taxon>Eukaryota</taxon>
        <taxon>Fungi</taxon>
        <taxon>Dikarya</taxon>
        <taxon>Ascomycota</taxon>
        <taxon>Pezizomycotina</taxon>
        <taxon>Eurotiomycetes</taxon>
        <taxon>Eurotiomycetidae</taxon>
        <taxon>Eurotiales</taxon>
        <taxon>Trichocomaceae</taxon>
        <taxon>Talaromyces</taxon>
        <taxon>Talaromyces sect. Islandici</taxon>
    </lineage>
</organism>
<sequence>MSHLQAEKSYDQLDDASSWRENASPHHTDGSLLLPSKDGLEPGFAPVQSLSRGLQVPSRSYRLTSGFEYPAALSNYDVSEEDWTKFTGEITEEAKMSSQQWRTVIGTGIGTMAIGGIMIGFFGAIPAVIAARRKRAHHETRNLAAAISPDSNSSLSHKLSNWNEDFFKPRGIVIRVDMPYDTDSLEEMDVSSPTSSREGSVVSSPSDSKLQKTNRSARDKARSRGRIVVIPLHQSTPSVMSQATTLAEENTTVHAVYE</sequence>
<dbReference type="EMBL" id="CP055901">
    <property type="protein sequence ID" value="QKX60251.1"/>
    <property type="molecule type" value="Genomic_DNA"/>
</dbReference>
<dbReference type="OrthoDB" id="252020at2759"/>
<feature type="transmembrane region" description="Helical" evidence="2">
    <location>
        <begin position="104"/>
        <end position="131"/>
    </location>
</feature>
<keyword evidence="2" id="KW-1133">Transmembrane helix</keyword>
<feature type="region of interest" description="Disordered" evidence="1">
    <location>
        <begin position="185"/>
        <end position="227"/>
    </location>
</feature>
<reference evidence="4" key="1">
    <citation type="submission" date="2020-06" db="EMBL/GenBank/DDBJ databases">
        <title>A chromosome-scale genome assembly of Talaromyces rugulosus W13939.</title>
        <authorList>
            <person name="Wang B."/>
            <person name="Guo L."/>
            <person name="Ye K."/>
            <person name="Wang L."/>
        </authorList>
    </citation>
    <scope>NUCLEOTIDE SEQUENCE [LARGE SCALE GENOMIC DNA]</scope>
    <source>
        <strain evidence="4">W13939</strain>
    </source>
</reference>
<keyword evidence="2" id="KW-0472">Membrane</keyword>
<dbReference type="AlphaFoldDB" id="A0A7H8R3K2"/>